<dbReference type="EMBL" id="CP111028">
    <property type="protein sequence ID" value="WAR30660.1"/>
    <property type="molecule type" value="Genomic_DNA"/>
</dbReference>
<dbReference type="Gene3D" id="1.20.5.170">
    <property type="match status" value="1"/>
</dbReference>
<dbReference type="InterPro" id="IPR051882">
    <property type="entry name" value="ATF_bZIP_TF"/>
</dbReference>
<comment type="subcellular location">
    <subcellularLocation>
        <location evidence="1">Membrane</location>
        <topology evidence="1">Single-pass membrane protein</topology>
    </subcellularLocation>
</comment>
<feature type="compositionally biased region" description="Polar residues" evidence="7">
    <location>
        <begin position="233"/>
        <end position="243"/>
    </location>
</feature>
<proteinExistence type="inferred from homology"/>
<evidence type="ECO:0000256" key="5">
    <source>
        <dbReference type="ARBA" id="ARBA00023163"/>
    </source>
</evidence>
<protein>
    <recommendedName>
        <fullName evidence="10">BZIP domain-containing protein</fullName>
    </recommendedName>
</protein>
<evidence type="ECO:0008006" key="10">
    <source>
        <dbReference type="Google" id="ProtNLM"/>
    </source>
</evidence>
<keyword evidence="3" id="KW-0805">Transcription regulation</keyword>
<evidence type="ECO:0000313" key="9">
    <source>
        <dbReference type="Proteomes" id="UP001164746"/>
    </source>
</evidence>
<dbReference type="PANTHER" id="PTHR46164">
    <property type="entry name" value="ATF6, ISOFORM C"/>
    <property type="match status" value="1"/>
</dbReference>
<evidence type="ECO:0000256" key="6">
    <source>
        <dbReference type="ARBA" id="ARBA00023242"/>
    </source>
</evidence>
<evidence type="ECO:0000256" key="2">
    <source>
        <dbReference type="ARBA" id="ARBA00009050"/>
    </source>
</evidence>
<evidence type="ECO:0000256" key="7">
    <source>
        <dbReference type="SAM" id="MobiDB-lite"/>
    </source>
</evidence>
<keyword evidence="9" id="KW-1185">Reference proteome</keyword>
<evidence type="ECO:0000313" key="8">
    <source>
        <dbReference type="EMBL" id="WAR30660.1"/>
    </source>
</evidence>
<keyword evidence="5" id="KW-0804">Transcription</keyword>
<evidence type="ECO:0000256" key="4">
    <source>
        <dbReference type="ARBA" id="ARBA00023125"/>
    </source>
</evidence>
<keyword evidence="6" id="KW-0539">Nucleus</keyword>
<evidence type="ECO:0000256" key="1">
    <source>
        <dbReference type="ARBA" id="ARBA00004167"/>
    </source>
</evidence>
<reference evidence="8" key="1">
    <citation type="submission" date="2022-11" db="EMBL/GenBank/DDBJ databases">
        <title>Centuries of genome instability and evolution in soft-shell clam transmissible cancer (bioRxiv).</title>
        <authorList>
            <person name="Hart S.F.M."/>
            <person name="Yonemitsu M.A."/>
            <person name="Giersch R.M."/>
            <person name="Beal B.F."/>
            <person name="Arriagada G."/>
            <person name="Davis B.W."/>
            <person name="Ostrander E.A."/>
            <person name="Goff S.P."/>
            <person name="Metzger M.J."/>
        </authorList>
    </citation>
    <scope>NUCLEOTIDE SEQUENCE</scope>
    <source>
        <strain evidence="8">MELC-2E11</strain>
        <tissue evidence="8">Siphon/mantle</tissue>
    </source>
</reference>
<dbReference type="PANTHER" id="PTHR46164:SF3">
    <property type="entry name" value="ATF6, ISOFORM C"/>
    <property type="match status" value="1"/>
</dbReference>
<name>A0ABY7G966_MYAAR</name>
<feature type="region of interest" description="Disordered" evidence="7">
    <location>
        <begin position="216"/>
        <end position="243"/>
    </location>
</feature>
<gene>
    <name evidence="8" type="ORF">MAR_033202</name>
</gene>
<comment type="similarity">
    <text evidence="2">Belongs to the bZIP family. ATF subfamily.</text>
</comment>
<keyword evidence="4" id="KW-0238">DNA-binding</keyword>
<accession>A0ABY7G966</accession>
<sequence>MECDFVSEVDRKFFSNNMLSNEDWEASLELPDMMGLDSHLPNVDLLTDLPTDFQLPEDLGTTHDELLNEWSDSSDSGVSGLLVSQSTDLSSIKNEPLSPSLSHTSDSCDSGISTVTEQSPYNYLFMSNPASPEPDLTLTQSPHCVDISDVEQQVTLLYDTVPSSVKSEILEQAVTTVNTEISTLTNTHLTNISHPLSPVATPHIETILNSKVKIQPRPETCGGEPPSPKKQRTTQPDVSSQKSLVLTPDEFQRLTSQGVLCFQPPKQESICNGGVLPSPLVTSVTSQCPLQKMPISSTNTVVVENADTKMFKRQQRMIKNRESASLSRKRKKENESLKKTVTIPSSLKKTIVLSFFIFFALNLGSWRLAEQLAGWMSRHEEKKMVVKKKLGKKPDKQLRPISTLSRAMRGDIGHGMDTKYNSGLDSRYHLQLYEGADTGKDFLKALHRRNDTFYVLSFDESMMPRDDEVGMMQIDCEVMNTQLVHVRKSAIPRKARSKYNATTHKYDAEYYT</sequence>
<organism evidence="8 9">
    <name type="scientific">Mya arenaria</name>
    <name type="common">Soft-shell clam</name>
    <dbReference type="NCBI Taxonomy" id="6604"/>
    <lineage>
        <taxon>Eukaryota</taxon>
        <taxon>Metazoa</taxon>
        <taxon>Spiralia</taxon>
        <taxon>Lophotrochozoa</taxon>
        <taxon>Mollusca</taxon>
        <taxon>Bivalvia</taxon>
        <taxon>Autobranchia</taxon>
        <taxon>Heteroconchia</taxon>
        <taxon>Euheterodonta</taxon>
        <taxon>Imparidentia</taxon>
        <taxon>Neoheterodontei</taxon>
        <taxon>Myida</taxon>
        <taxon>Myoidea</taxon>
        <taxon>Myidae</taxon>
        <taxon>Mya</taxon>
    </lineage>
</organism>
<evidence type="ECO:0000256" key="3">
    <source>
        <dbReference type="ARBA" id="ARBA00023015"/>
    </source>
</evidence>
<dbReference type="Proteomes" id="UP001164746">
    <property type="component" value="Chromosome 17"/>
</dbReference>
<feature type="region of interest" description="Disordered" evidence="7">
    <location>
        <begin position="91"/>
        <end position="111"/>
    </location>
</feature>